<evidence type="ECO:0000313" key="4">
    <source>
        <dbReference type="Proteomes" id="UP000326396"/>
    </source>
</evidence>
<evidence type="ECO:0000313" key="3">
    <source>
        <dbReference type="EMBL" id="KAD4982187.1"/>
    </source>
</evidence>
<sequence length="511" mass="58722">MVCKPDEFQGEVNPLESHRWISGIETVFETSHCDPTDEVVYATTLLRGRAKDWWDARKQEKGKEGVKVRGLRLSSQGSWENSWFGQVRGFQIKGSLLVCEGSVRMFGNHRVRLYANGAGDKSKVREAMWVRDSKEGSVYARRFVSTVRLTHLQGFVNDGVVHRKGGEIVRNNKESKRPEVPKPKGRAFQIQQRRLRLPLMWRRIFPLPLRFPLLSAPPVAVALPTVVGSSHRSRLLSPPSRPPIASATILLPSLKGNENESDVHVRNAKIVTTCRESRLKITWGSEDWGKKSARGRNDRMKGHDSGEMSRHTGGSIGYDEHRFRLEIKLGRPPTFKELFLHTHLKKDSKAKFWVGNYDDSQEGKEFCTQRLKETYEAYSMYMEEKYGEDETQHPIGDLNLWERSQGEKRRLFGIGSSYRNFILTGTPSSSVGSTPSQAAFEQSKQEVRELRSHIVELQSQFDTQKEQMREAMREEIREEREKMKEDMRTEMQLQMAQIMKQMGIHGNHPPA</sequence>
<reference evidence="3 4" key="1">
    <citation type="submission" date="2019-05" db="EMBL/GenBank/DDBJ databases">
        <title>Mikania micrantha, genome provides insights into the molecular mechanism of rapid growth.</title>
        <authorList>
            <person name="Liu B."/>
        </authorList>
    </citation>
    <scope>NUCLEOTIDE SEQUENCE [LARGE SCALE GENOMIC DNA]</scope>
    <source>
        <strain evidence="3">NLD-2019</strain>
        <tissue evidence="3">Leaf</tissue>
    </source>
</reference>
<dbReference type="InterPro" id="IPR004252">
    <property type="entry name" value="Probable_transposase_24"/>
</dbReference>
<feature type="coiled-coil region" evidence="1">
    <location>
        <begin position="440"/>
        <end position="493"/>
    </location>
</feature>
<protein>
    <recommendedName>
        <fullName evidence="5">Retrotransposon gag domain-containing protein</fullName>
    </recommendedName>
</protein>
<comment type="caution">
    <text evidence="3">The sequence shown here is derived from an EMBL/GenBank/DDBJ whole genome shotgun (WGS) entry which is preliminary data.</text>
</comment>
<evidence type="ECO:0000256" key="2">
    <source>
        <dbReference type="SAM" id="MobiDB-lite"/>
    </source>
</evidence>
<dbReference type="EMBL" id="SZYD01000010">
    <property type="protein sequence ID" value="KAD4982187.1"/>
    <property type="molecule type" value="Genomic_DNA"/>
</dbReference>
<evidence type="ECO:0008006" key="5">
    <source>
        <dbReference type="Google" id="ProtNLM"/>
    </source>
</evidence>
<keyword evidence="4" id="KW-1185">Reference proteome</keyword>
<dbReference type="Pfam" id="PF03004">
    <property type="entry name" value="Transposase_24"/>
    <property type="match status" value="1"/>
</dbReference>
<dbReference type="OrthoDB" id="1662253at2759"/>
<keyword evidence="1" id="KW-0175">Coiled coil</keyword>
<dbReference type="Proteomes" id="UP000326396">
    <property type="component" value="Linkage Group LG18"/>
</dbReference>
<organism evidence="3 4">
    <name type="scientific">Mikania micrantha</name>
    <name type="common">bitter vine</name>
    <dbReference type="NCBI Taxonomy" id="192012"/>
    <lineage>
        <taxon>Eukaryota</taxon>
        <taxon>Viridiplantae</taxon>
        <taxon>Streptophyta</taxon>
        <taxon>Embryophyta</taxon>
        <taxon>Tracheophyta</taxon>
        <taxon>Spermatophyta</taxon>
        <taxon>Magnoliopsida</taxon>
        <taxon>eudicotyledons</taxon>
        <taxon>Gunneridae</taxon>
        <taxon>Pentapetalae</taxon>
        <taxon>asterids</taxon>
        <taxon>campanulids</taxon>
        <taxon>Asterales</taxon>
        <taxon>Asteraceae</taxon>
        <taxon>Asteroideae</taxon>
        <taxon>Heliantheae alliance</taxon>
        <taxon>Eupatorieae</taxon>
        <taxon>Mikania</taxon>
    </lineage>
</organism>
<dbReference type="PANTHER" id="PTHR33411">
    <property type="entry name" value="OS08G0392500 PROTEIN"/>
    <property type="match status" value="1"/>
</dbReference>
<proteinExistence type="predicted"/>
<accession>A0A5N6NLN2</accession>
<feature type="region of interest" description="Disordered" evidence="2">
    <location>
        <begin position="292"/>
        <end position="315"/>
    </location>
</feature>
<feature type="compositionally biased region" description="Basic and acidic residues" evidence="2">
    <location>
        <begin position="292"/>
        <end position="310"/>
    </location>
</feature>
<gene>
    <name evidence="3" type="ORF">E3N88_18858</name>
</gene>
<dbReference type="PANTHER" id="PTHR33411:SF33">
    <property type="entry name" value="TRANSPOSASE, PTTA_EN_SPM, PLANT-RELATED"/>
    <property type="match status" value="1"/>
</dbReference>
<evidence type="ECO:0000256" key="1">
    <source>
        <dbReference type="SAM" id="Coils"/>
    </source>
</evidence>
<name>A0A5N6NLN2_9ASTR</name>
<dbReference type="AlphaFoldDB" id="A0A5N6NLN2"/>